<dbReference type="GO" id="GO:0003700">
    <property type="term" value="F:DNA-binding transcription factor activity"/>
    <property type="evidence" value="ECO:0007669"/>
    <property type="project" value="InterPro"/>
</dbReference>
<organism evidence="5">
    <name type="scientific">Vibrio parahaemolyticus</name>
    <dbReference type="NCBI Taxonomy" id="670"/>
    <lineage>
        <taxon>Bacteria</taxon>
        <taxon>Pseudomonadati</taxon>
        <taxon>Pseudomonadota</taxon>
        <taxon>Gammaproteobacteria</taxon>
        <taxon>Vibrionales</taxon>
        <taxon>Vibrionaceae</taxon>
        <taxon>Vibrio</taxon>
    </lineage>
</organism>
<keyword evidence="2" id="KW-0805">Transcription regulation</keyword>
<evidence type="ECO:0000313" key="5">
    <source>
        <dbReference type="EMBL" id="ASZ49749.1"/>
    </source>
</evidence>
<gene>
    <name evidence="5" type="ORF">YA91_03830</name>
</gene>
<dbReference type="InterPro" id="IPR036388">
    <property type="entry name" value="WH-like_DNA-bd_sf"/>
</dbReference>
<dbReference type="InterPro" id="IPR058163">
    <property type="entry name" value="LysR-type_TF_proteobact-type"/>
</dbReference>
<dbReference type="FunFam" id="1.10.10.10:FF:000001">
    <property type="entry name" value="LysR family transcriptional regulator"/>
    <property type="match status" value="1"/>
</dbReference>
<dbReference type="CDD" id="cd08422">
    <property type="entry name" value="PBP2_CrgA_like"/>
    <property type="match status" value="1"/>
</dbReference>
<sequence length="306" mass="34632">MGLMEMLEKIDQQWLKSFHCVYENNSFKRAAEFLSLPTSNVSRHIALLEEQLDVRLFDRTTRRICATDAGEHLYLRTQPLLDKLNDALEEVTQHSREVMGQLNIVMPDSPELAKAVVSFCAQYPAISLNCETNLSPKEDLLDGFDVIVSFHRGKLEDSNWIAKEIKRWPSVVVASPKLLHTRQRPFKITDLKHVPCISSFTALKGTPWVFRNSEGELITQRVQSAFKVNSGQLAKAGALAGFGFAILPVEFCHEEIESGDLEVIELEYEPEDLVLYAFYASRKHLAKKIPAFIEHLKCQANNEASG</sequence>
<dbReference type="Gene3D" id="3.40.190.290">
    <property type="match status" value="1"/>
</dbReference>
<dbReference type="SUPFAM" id="SSF53850">
    <property type="entry name" value="Periplasmic binding protein-like II"/>
    <property type="match status" value="1"/>
</dbReference>
<dbReference type="AlphaFoldDB" id="A0A249VZI8"/>
<dbReference type="EMBL" id="CP023247">
    <property type="protein sequence ID" value="ASZ49749.1"/>
    <property type="molecule type" value="Genomic_DNA"/>
</dbReference>
<evidence type="ECO:0000256" key="1">
    <source>
        <dbReference type="ARBA" id="ARBA00009437"/>
    </source>
</evidence>
<dbReference type="InterPro" id="IPR036390">
    <property type="entry name" value="WH_DNA-bd_sf"/>
</dbReference>
<dbReference type="Pfam" id="PF03466">
    <property type="entry name" value="LysR_substrate"/>
    <property type="match status" value="1"/>
</dbReference>
<dbReference type="InterPro" id="IPR000847">
    <property type="entry name" value="LysR_HTH_N"/>
</dbReference>
<evidence type="ECO:0000256" key="2">
    <source>
        <dbReference type="ARBA" id="ARBA00023015"/>
    </source>
</evidence>
<dbReference type="PANTHER" id="PTHR30537">
    <property type="entry name" value="HTH-TYPE TRANSCRIPTIONAL REGULATOR"/>
    <property type="match status" value="1"/>
</dbReference>
<evidence type="ECO:0000256" key="3">
    <source>
        <dbReference type="ARBA" id="ARBA00023125"/>
    </source>
</evidence>
<proteinExistence type="inferred from homology"/>
<reference evidence="5" key="1">
    <citation type="submission" date="2017-09" db="EMBL/GenBank/DDBJ databases">
        <authorList>
            <person name="Ehlers B."/>
            <person name="Leendertz F.H."/>
        </authorList>
    </citation>
    <scope>NUCLEOTIDE SEQUENCE</scope>
    <source>
        <strain evidence="5">MAVP-26</strain>
    </source>
</reference>
<protein>
    <submittedName>
        <fullName evidence="5">LysR family transcriptional regulator</fullName>
    </submittedName>
</protein>
<accession>A0A249VZI8</accession>
<dbReference type="GO" id="GO:0043565">
    <property type="term" value="F:sequence-specific DNA binding"/>
    <property type="evidence" value="ECO:0007669"/>
    <property type="project" value="TreeGrafter"/>
</dbReference>
<dbReference type="Pfam" id="PF00126">
    <property type="entry name" value="HTH_1"/>
    <property type="match status" value="1"/>
</dbReference>
<name>A0A249VZI8_VIBPH</name>
<dbReference type="InterPro" id="IPR005119">
    <property type="entry name" value="LysR_subst-bd"/>
</dbReference>
<keyword evidence="4" id="KW-0804">Transcription</keyword>
<dbReference type="PROSITE" id="PS50931">
    <property type="entry name" value="HTH_LYSR"/>
    <property type="match status" value="1"/>
</dbReference>
<dbReference type="GO" id="GO:0006351">
    <property type="term" value="P:DNA-templated transcription"/>
    <property type="evidence" value="ECO:0007669"/>
    <property type="project" value="TreeGrafter"/>
</dbReference>
<keyword evidence="3" id="KW-0238">DNA-binding</keyword>
<comment type="similarity">
    <text evidence="1">Belongs to the LysR transcriptional regulatory family.</text>
</comment>
<evidence type="ECO:0000256" key="4">
    <source>
        <dbReference type="ARBA" id="ARBA00023163"/>
    </source>
</evidence>
<dbReference type="SUPFAM" id="SSF46785">
    <property type="entry name" value="Winged helix' DNA-binding domain"/>
    <property type="match status" value="1"/>
</dbReference>
<dbReference type="Gene3D" id="1.10.10.10">
    <property type="entry name" value="Winged helix-like DNA-binding domain superfamily/Winged helix DNA-binding domain"/>
    <property type="match status" value="1"/>
</dbReference>
<dbReference type="PANTHER" id="PTHR30537:SF5">
    <property type="entry name" value="HTH-TYPE TRANSCRIPTIONAL ACTIVATOR TTDR-RELATED"/>
    <property type="match status" value="1"/>
</dbReference>